<dbReference type="InterPro" id="IPR005330">
    <property type="entry name" value="MHYT_dom"/>
</dbReference>
<evidence type="ECO:0000313" key="6">
    <source>
        <dbReference type="Proteomes" id="UP000199229"/>
    </source>
</evidence>
<evidence type="ECO:0000259" key="3">
    <source>
        <dbReference type="PROSITE" id="PS50887"/>
    </source>
</evidence>
<dbReference type="CDD" id="cd01948">
    <property type="entry name" value="EAL"/>
    <property type="match status" value="1"/>
</dbReference>
<dbReference type="SUPFAM" id="SSF141868">
    <property type="entry name" value="EAL domain-like"/>
    <property type="match status" value="1"/>
</dbReference>
<feature type="transmembrane region" description="Helical" evidence="1">
    <location>
        <begin position="145"/>
        <end position="166"/>
    </location>
</feature>
<dbReference type="InterPro" id="IPR001633">
    <property type="entry name" value="EAL_dom"/>
</dbReference>
<feature type="domain" description="MHYT" evidence="4">
    <location>
        <begin position="12"/>
        <end position="199"/>
    </location>
</feature>
<dbReference type="Pfam" id="PF00990">
    <property type="entry name" value="GGDEF"/>
    <property type="match status" value="1"/>
</dbReference>
<dbReference type="InterPro" id="IPR035965">
    <property type="entry name" value="PAS-like_dom_sf"/>
</dbReference>
<dbReference type="PROSITE" id="PS50887">
    <property type="entry name" value="GGDEF"/>
    <property type="match status" value="1"/>
</dbReference>
<dbReference type="SUPFAM" id="SSF55785">
    <property type="entry name" value="PYP-like sensor domain (PAS domain)"/>
    <property type="match status" value="1"/>
</dbReference>
<dbReference type="OrthoDB" id="9814202at2"/>
<dbReference type="AlphaFoldDB" id="A0A1I2SQY1"/>
<dbReference type="CDD" id="cd01949">
    <property type="entry name" value="GGDEF"/>
    <property type="match status" value="1"/>
</dbReference>
<dbReference type="Pfam" id="PF03707">
    <property type="entry name" value="MHYT"/>
    <property type="match status" value="2"/>
</dbReference>
<evidence type="ECO:0000259" key="2">
    <source>
        <dbReference type="PROSITE" id="PS50883"/>
    </source>
</evidence>
<reference evidence="6" key="1">
    <citation type="submission" date="2016-10" db="EMBL/GenBank/DDBJ databases">
        <authorList>
            <person name="Varghese N."/>
            <person name="Submissions S."/>
        </authorList>
    </citation>
    <scope>NUCLEOTIDE SEQUENCE [LARGE SCALE GENOMIC DNA]</scope>
    <source>
        <strain evidence="6">Gh-105</strain>
    </source>
</reference>
<dbReference type="Gene3D" id="3.30.70.270">
    <property type="match status" value="1"/>
</dbReference>
<feature type="domain" description="EAL" evidence="2">
    <location>
        <begin position="539"/>
        <end position="789"/>
    </location>
</feature>
<dbReference type="EMBL" id="FOPM01000005">
    <property type="protein sequence ID" value="SFG55140.1"/>
    <property type="molecule type" value="Genomic_DNA"/>
</dbReference>
<keyword evidence="1" id="KW-0812">Transmembrane</keyword>
<dbReference type="Pfam" id="PF00563">
    <property type="entry name" value="EAL"/>
    <property type="match status" value="1"/>
</dbReference>
<keyword evidence="6" id="KW-1185">Reference proteome</keyword>
<accession>A0A1I2SQY1</accession>
<feature type="transmembrane region" description="Helical" evidence="1">
    <location>
        <begin position="15"/>
        <end position="35"/>
    </location>
</feature>
<dbReference type="Gene3D" id="3.30.450.20">
    <property type="entry name" value="PAS domain"/>
    <property type="match status" value="1"/>
</dbReference>
<evidence type="ECO:0000313" key="5">
    <source>
        <dbReference type="EMBL" id="SFG55140.1"/>
    </source>
</evidence>
<name>A0A1I2SQY1_9HYPH</name>
<protein>
    <submittedName>
        <fullName evidence="5">Diguanylate cyclase (GGDEF) domain-containing protein</fullName>
    </submittedName>
</protein>
<feature type="transmembrane region" description="Helical" evidence="1">
    <location>
        <begin position="178"/>
        <end position="200"/>
    </location>
</feature>
<gene>
    <name evidence="5" type="ORF">SAMN05192565_105145</name>
</gene>
<organism evidence="5 6">
    <name type="scientific">Methylobacterium gossipiicola</name>
    <dbReference type="NCBI Taxonomy" id="582675"/>
    <lineage>
        <taxon>Bacteria</taxon>
        <taxon>Pseudomonadati</taxon>
        <taxon>Pseudomonadota</taxon>
        <taxon>Alphaproteobacteria</taxon>
        <taxon>Hyphomicrobiales</taxon>
        <taxon>Methylobacteriaceae</taxon>
        <taxon>Methylobacterium</taxon>
    </lineage>
</organism>
<dbReference type="PANTHER" id="PTHR44757:SF2">
    <property type="entry name" value="BIOFILM ARCHITECTURE MAINTENANCE PROTEIN MBAA"/>
    <property type="match status" value="1"/>
</dbReference>
<dbReference type="SUPFAM" id="SSF55073">
    <property type="entry name" value="Nucleotide cyclase"/>
    <property type="match status" value="1"/>
</dbReference>
<dbReference type="PROSITE" id="PS50883">
    <property type="entry name" value="EAL"/>
    <property type="match status" value="1"/>
</dbReference>
<feature type="domain" description="GGDEF" evidence="3">
    <location>
        <begin position="400"/>
        <end position="530"/>
    </location>
</feature>
<dbReference type="PROSITE" id="PS50924">
    <property type="entry name" value="MHYT"/>
    <property type="match status" value="1"/>
</dbReference>
<dbReference type="InterPro" id="IPR029787">
    <property type="entry name" value="Nucleotide_cyclase"/>
</dbReference>
<dbReference type="GO" id="GO:0016020">
    <property type="term" value="C:membrane"/>
    <property type="evidence" value="ECO:0007669"/>
    <property type="project" value="UniProtKB-UniRule"/>
</dbReference>
<dbReference type="Gene3D" id="3.20.20.450">
    <property type="entry name" value="EAL domain"/>
    <property type="match status" value="1"/>
</dbReference>
<dbReference type="NCBIfam" id="TIGR00254">
    <property type="entry name" value="GGDEF"/>
    <property type="match status" value="1"/>
</dbReference>
<dbReference type="InterPro" id="IPR052155">
    <property type="entry name" value="Biofilm_reg_signaling"/>
</dbReference>
<dbReference type="SMART" id="SM00052">
    <property type="entry name" value="EAL"/>
    <property type="match status" value="1"/>
</dbReference>
<evidence type="ECO:0000259" key="4">
    <source>
        <dbReference type="PROSITE" id="PS50924"/>
    </source>
</evidence>
<dbReference type="STRING" id="582675.SAMN05192565_105145"/>
<dbReference type="InterPro" id="IPR000160">
    <property type="entry name" value="GGDEF_dom"/>
</dbReference>
<sequence length="799" mass="85704">MLRVISCLRESHDPWLVAVAAGLCILATVTTIELLHNARKATRGKRAFWLAVAAFGGGSGVWATHFLAMLAFEPHLPVGYDVIFTALSLVSAIALMGLGLTTALSRAIPLAPLVGGTILGVGIAAMHFTGMAAYEVPGHVSWNPLLVMASVLTGIVLSAAGVHCALSGPGFDRRLGGALAILLGICALHFIAMGAVTLIADPRIVVPENALPAGRLAESVTLAGSSILLLAGAALVLDIRARRAAELERERIALQSFADAAVEGLLICRGERIVGANDSFGALIDRDPSGLFGLSLVEVLPDAARRLAERGEPTVEAIVFETELSLATGATVPVEVVMRPLAYGRQPHRAVAVRDLRARRMAENEIRFLAHHDALTGLANRASFARRLEQDLRHPEAARRAFAVLSLDLDGFKQINDLFGHAAGDMLLRTVARRVSGLLDETQFMARLSGDEFAILTPCDHQGAVGELAKRIQEALMQARIESLPAITASFGIALYPDDATDPMQLLNCADTALYRVKAEGRGTHRFFEASMNALVRERRLMEHDLHQAVAHGEMRLVYQPQHQLATRALIGFEVLLRWQHPVRGAVSPADFIPIAEECGAILTIGAWVLSQACREAAGWTNPLSIAVNVSAVQILAPHFIQSVDDILRETGLAPERLEIEITETALIRDPERAASTLRDLKALGIRLAMDDFGTGYSSLSNLRSYPFDKIKIDRSFIQAVDSNSQAAAIVRSVLGLGRGLGLQVLAEGVETEGELRFLHGERCHAAQGFLMGRPAPIETFAAHLHPSEAQTAVSSKAA</sequence>
<dbReference type="InterPro" id="IPR043128">
    <property type="entry name" value="Rev_trsase/Diguanyl_cyclase"/>
</dbReference>
<dbReference type="InterPro" id="IPR035919">
    <property type="entry name" value="EAL_sf"/>
</dbReference>
<dbReference type="RefSeq" id="WP_091970119.1">
    <property type="nucleotide sequence ID" value="NZ_FOPM01000005.1"/>
</dbReference>
<dbReference type="Proteomes" id="UP000199229">
    <property type="component" value="Unassembled WGS sequence"/>
</dbReference>
<feature type="transmembrane region" description="Helical" evidence="1">
    <location>
        <begin position="47"/>
        <end position="72"/>
    </location>
</feature>
<proteinExistence type="predicted"/>
<feature type="transmembrane region" description="Helical" evidence="1">
    <location>
        <begin position="110"/>
        <end position="133"/>
    </location>
</feature>
<dbReference type="SMART" id="SM00267">
    <property type="entry name" value="GGDEF"/>
    <property type="match status" value="1"/>
</dbReference>
<feature type="transmembrane region" description="Helical" evidence="1">
    <location>
        <begin position="78"/>
        <end position="98"/>
    </location>
</feature>
<dbReference type="PANTHER" id="PTHR44757">
    <property type="entry name" value="DIGUANYLATE CYCLASE DGCP"/>
    <property type="match status" value="1"/>
</dbReference>
<keyword evidence="1" id="KW-0472">Membrane</keyword>
<keyword evidence="1" id="KW-1133">Transmembrane helix</keyword>
<evidence type="ECO:0000256" key="1">
    <source>
        <dbReference type="PROSITE-ProRule" id="PRU00244"/>
    </source>
</evidence>